<dbReference type="InterPro" id="IPR018188">
    <property type="entry name" value="RNase_T2_His_AS_1"/>
</dbReference>
<dbReference type="STRING" id="121821.GCA_001870675_00976"/>
<dbReference type="EMBL" id="QKZQ01000006">
    <property type="protein sequence ID" value="PZX45541.1"/>
    <property type="molecule type" value="Genomic_DNA"/>
</dbReference>
<dbReference type="RefSeq" id="WP_071469782.1">
    <property type="nucleotide sequence ID" value="NZ_QKZQ01000006.1"/>
</dbReference>
<reference evidence="3 4" key="1">
    <citation type="submission" date="2018-06" db="EMBL/GenBank/DDBJ databases">
        <title>Genomic Encyclopedia of Archaeal and Bacterial Type Strains, Phase II (KMG-II): from individual species to whole genera.</title>
        <authorList>
            <person name="Goeker M."/>
        </authorList>
    </citation>
    <scope>NUCLEOTIDE SEQUENCE [LARGE SCALE GENOMIC DNA]</scope>
    <source>
        <strain evidence="3 4">DSM 13087</strain>
    </source>
</reference>
<comment type="caution">
    <text evidence="3">The sequence shown here is derived from an EMBL/GenBank/DDBJ whole genome shotgun (WGS) entry which is preliminary data.</text>
</comment>
<keyword evidence="4" id="KW-1185">Reference proteome</keyword>
<evidence type="ECO:0000256" key="1">
    <source>
        <dbReference type="ARBA" id="ARBA00007469"/>
    </source>
</evidence>
<dbReference type="Gene3D" id="3.90.730.10">
    <property type="entry name" value="Ribonuclease T2-like"/>
    <property type="match status" value="1"/>
</dbReference>
<dbReference type="InterPro" id="IPR039378">
    <property type="entry name" value="RNase_T2_prok"/>
</dbReference>
<dbReference type="GO" id="GO:0003723">
    <property type="term" value="F:RNA binding"/>
    <property type="evidence" value="ECO:0007669"/>
    <property type="project" value="InterPro"/>
</dbReference>
<proteinExistence type="inferred from homology"/>
<name>A0A2W7QBH5_9RHOB</name>
<dbReference type="AlphaFoldDB" id="A0A2W7QBH5"/>
<dbReference type="GO" id="GO:0033897">
    <property type="term" value="F:ribonuclease T2 activity"/>
    <property type="evidence" value="ECO:0007669"/>
    <property type="project" value="InterPro"/>
</dbReference>
<comment type="similarity">
    <text evidence="1 2">Belongs to the RNase T2 family.</text>
</comment>
<dbReference type="Pfam" id="PF00445">
    <property type="entry name" value="Ribonuclease_T2"/>
    <property type="match status" value="1"/>
</dbReference>
<sequence length="217" mass="23144">MRKILLAVLAIIALSGWLLVQPREDVTSPDGYLVLALSWTPSWCAAEGAARGDARCETGSGAGWLVHGLWPQHSSGGWPEFCDTAHPAPTRAALQGMVDIIGSAGLARHQWAKHGSCSGWDAAAYFAQTRAAFSGLAFPQAIRADAHPQRLGPDALLAEFRAANPQFGPDMVTLTCRAGLAQEIRLCLTHDLQPRRCDDGLLSRGCNARSVTLPAQP</sequence>
<dbReference type="CDD" id="cd01062">
    <property type="entry name" value="RNase_T2_prok"/>
    <property type="match status" value="1"/>
</dbReference>
<dbReference type="PROSITE" id="PS00530">
    <property type="entry name" value="RNASE_T2_1"/>
    <property type="match status" value="1"/>
</dbReference>
<dbReference type="SUPFAM" id="SSF55895">
    <property type="entry name" value="Ribonuclease Rh-like"/>
    <property type="match status" value="1"/>
</dbReference>
<evidence type="ECO:0000313" key="3">
    <source>
        <dbReference type="EMBL" id="PZX45541.1"/>
    </source>
</evidence>
<dbReference type="InterPro" id="IPR033130">
    <property type="entry name" value="RNase_T2_His_AS_2"/>
</dbReference>
<dbReference type="PROSITE" id="PS00531">
    <property type="entry name" value="RNASE_T2_2"/>
    <property type="match status" value="1"/>
</dbReference>
<gene>
    <name evidence="3" type="ORF">LY56_01565</name>
</gene>
<accession>A0A2W7QBH5</accession>
<dbReference type="PANTHER" id="PTHR11240:SF22">
    <property type="entry name" value="RIBONUCLEASE T2"/>
    <property type="match status" value="1"/>
</dbReference>
<dbReference type="GO" id="GO:0006401">
    <property type="term" value="P:RNA catabolic process"/>
    <property type="evidence" value="ECO:0007669"/>
    <property type="project" value="TreeGrafter"/>
</dbReference>
<organism evidence="3 4">
    <name type="scientific">Roseinatronobacter thiooxidans</name>
    <dbReference type="NCBI Taxonomy" id="121821"/>
    <lineage>
        <taxon>Bacteria</taxon>
        <taxon>Pseudomonadati</taxon>
        <taxon>Pseudomonadota</taxon>
        <taxon>Alphaproteobacteria</taxon>
        <taxon>Rhodobacterales</taxon>
        <taxon>Paracoccaceae</taxon>
        <taxon>Roseinatronobacter</taxon>
    </lineage>
</organism>
<evidence type="ECO:0000256" key="2">
    <source>
        <dbReference type="RuleBase" id="RU004328"/>
    </source>
</evidence>
<dbReference type="InterPro" id="IPR001568">
    <property type="entry name" value="RNase_T2-like"/>
</dbReference>
<dbReference type="PANTHER" id="PTHR11240">
    <property type="entry name" value="RIBONUCLEASE T2"/>
    <property type="match status" value="1"/>
</dbReference>
<dbReference type="InterPro" id="IPR036430">
    <property type="entry name" value="RNase_T2-like_sf"/>
</dbReference>
<evidence type="ECO:0000313" key="4">
    <source>
        <dbReference type="Proteomes" id="UP000249364"/>
    </source>
</evidence>
<dbReference type="Proteomes" id="UP000249364">
    <property type="component" value="Unassembled WGS sequence"/>
</dbReference>
<protein>
    <submittedName>
        <fullName evidence="3">Ribonuclease T2</fullName>
    </submittedName>
</protein>